<protein>
    <submittedName>
        <fullName evidence="2">Uncharacterized protein</fullName>
    </submittedName>
</protein>
<feature type="region of interest" description="Disordered" evidence="1">
    <location>
        <begin position="1"/>
        <end position="47"/>
    </location>
</feature>
<organism evidence="2">
    <name type="scientific">Picea sitchensis</name>
    <name type="common">Sitka spruce</name>
    <name type="synonym">Pinus sitchensis</name>
    <dbReference type="NCBI Taxonomy" id="3332"/>
    <lineage>
        <taxon>Eukaryota</taxon>
        <taxon>Viridiplantae</taxon>
        <taxon>Streptophyta</taxon>
        <taxon>Embryophyta</taxon>
        <taxon>Tracheophyta</taxon>
        <taxon>Spermatophyta</taxon>
        <taxon>Pinopsida</taxon>
        <taxon>Pinidae</taxon>
        <taxon>Conifers I</taxon>
        <taxon>Pinales</taxon>
        <taxon>Pinaceae</taxon>
        <taxon>Picea</taxon>
    </lineage>
</organism>
<accession>A9NU74</accession>
<feature type="compositionally biased region" description="Polar residues" evidence="1">
    <location>
        <begin position="1"/>
        <end position="10"/>
    </location>
</feature>
<dbReference type="PANTHER" id="PTHR46554:SF2">
    <property type="entry name" value="TFIIS N-TERMINAL DOMAIN-CONTAINING PROTEIN"/>
    <property type="match status" value="1"/>
</dbReference>
<dbReference type="PANTHER" id="PTHR46554">
    <property type="entry name" value="MEDIATOR OF RNA POLYMERASE II TRANSCRIPTION SUBUNIT 26A-RELATED"/>
    <property type="match status" value="1"/>
</dbReference>
<reference evidence="2" key="1">
    <citation type="journal article" date="2008" name="BMC Genomics">
        <title>A conifer genomics resource of 200,000 spruce (Picea spp.) ESTs and 6,464 high-quality, sequence-finished full-length cDNAs for Sitka spruce (Picea sitchensis).</title>
        <authorList>
            <person name="Ralph S.G."/>
            <person name="Chun H.J."/>
            <person name="Kolosova N."/>
            <person name="Cooper D."/>
            <person name="Oddy C."/>
            <person name="Ritland C.E."/>
            <person name="Kirkpatrick R."/>
            <person name="Moore R."/>
            <person name="Barber S."/>
            <person name="Holt R.A."/>
            <person name="Jones S.J."/>
            <person name="Marra M.A."/>
            <person name="Douglas C.J."/>
            <person name="Ritland K."/>
            <person name="Bohlmann J."/>
        </authorList>
    </citation>
    <scope>NUCLEOTIDE SEQUENCE</scope>
    <source>
        <tissue evidence="2">Bark</tissue>
    </source>
</reference>
<evidence type="ECO:0000256" key="1">
    <source>
        <dbReference type="SAM" id="MobiDB-lite"/>
    </source>
</evidence>
<proteinExistence type="evidence at transcript level"/>
<evidence type="ECO:0000313" key="2">
    <source>
        <dbReference type="EMBL" id="ABK24185.1"/>
    </source>
</evidence>
<sequence length="109" mass="12647">MPVKNSSGMSERNEHRDNVHRCTDPTKNQIRPASLPPRNKPTSSVDVSVRVEASKRKLQERYQQVETAKRQRTVQVMDLQDLPKNGRNLVKPFQAKLGSQNRQRFINRI</sequence>
<name>A9NU74_PICSI</name>
<dbReference type="EMBL" id="EF084876">
    <property type="protein sequence ID" value="ABK24185.1"/>
    <property type="molecule type" value="mRNA"/>
</dbReference>
<feature type="compositionally biased region" description="Basic and acidic residues" evidence="1">
    <location>
        <begin position="11"/>
        <end position="24"/>
    </location>
</feature>
<dbReference type="AlphaFoldDB" id="A9NU74"/>